<feature type="domain" description="C2H2-type" evidence="8">
    <location>
        <begin position="32"/>
        <end position="64"/>
    </location>
</feature>
<dbReference type="Pfam" id="PF00096">
    <property type="entry name" value="zf-C2H2"/>
    <property type="match status" value="1"/>
</dbReference>
<dbReference type="InterPro" id="IPR013087">
    <property type="entry name" value="Znf_C2H2_type"/>
</dbReference>
<dbReference type="PROSITE" id="PS50157">
    <property type="entry name" value="ZINC_FINGER_C2H2_2"/>
    <property type="match status" value="2"/>
</dbReference>
<comment type="caution">
    <text evidence="9">The sequence shown here is derived from an EMBL/GenBank/DDBJ whole genome shotgun (WGS) entry which is preliminary data.</text>
</comment>
<evidence type="ECO:0000259" key="8">
    <source>
        <dbReference type="PROSITE" id="PS50157"/>
    </source>
</evidence>
<dbReference type="InterPro" id="IPR050888">
    <property type="entry name" value="ZnF_C2H2-type_TF"/>
</dbReference>
<evidence type="ECO:0000256" key="4">
    <source>
        <dbReference type="ARBA" id="ARBA00022771"/>
    </source>
</evidence>
<evidence type="ECO:0000256" key="2">
    <source>
        <dbReference type="ARBA" id="ARBA00022723"/>
    </source>
</evidence>
<name>A0A1R2C0I3_9CILI</name>
<protein>
    <recommendedName>
        <fullName evidence="8">C2H2-type domain-containing protein</fullName>
    </recommendedName>
</protein>
<dbReference type="Pfam" id="PF13894">
    <property type="entry name" value="zf-C2H2_4"/>
    <property type="match status" value="1"/>
</dbReference>
<feature type="domain" description="C2H2-type" evidence="8">
    <location>
        <begin position="98"/>
        <end position="126"/>
    </location>
</feature>
<evidence type="ECO:0000256" key="7">
    <source>
        <dbReference type="PROSITE-ProRule" id="PRU00042"/>
    </source>
</evidence>
<dbReference type="SUPFAM" id="SSF57667">
    <property type="entry name" value="beta-beta-alpha zinc fingers"/>
    <property type="match status" value="1"/>
</dbReference>
<evidence type="ECO:0000313" key="9">
    <source>
        <dbReference type="EMBL" id="OMJ82511.1"/>
    </source>
</evidence>
<gene>
    <name evidence="9" type="ORF">SteCoe_16798</name>
</gene>
<evidence type="ECO:0000256" key="3">
    <source>
        <dbReference type="ARBA" id="ARBA00022737"/>
    </source>
</evidence>
<dbReference type="OrthoDB" id="6077919at2759"/>
<comment type="subcellular location">
    <subcellularLocation>
        <location evidence="1">Nucleus</location>
    </subcellularLocation>
</comment>
<keyword evidence="2" id="KW-0479">Metal-binding</keyword>
<evidence type="ECO:0000313" key="10">
    <source>
        <dbReference type="Proteomes" id="UP000187209"/>
    </source>
</evidence>
<dbReference type="PROSITE" id="PS00028">
    <property type="entry name" value="ZINC_FINGER_C2H2_1"/>
    <property type="match status" value="2"/>
</dbReference>
<proteinExistence type="predicted"/>
<keyword evidence="6" id="KW-0539">Nucleus</keyword>
<dbReference type="GO" id="GO:0005634">
    <property type="term" value="C:nucleus"/>
    <property type="evidence" value="ECO:0007669"/>
    <property type="project" value="UniProtKB-SubCell"/>
</dbReference>
<dbReference type="PANTHER" id="PTHR24406">
    <property type="entry name" value="TRANSCRIPTIONAL REPRESSOR CTCFL-RELATED"/>
    <property type="match status" value="1"/>
</dbReference>
<organism evidence="9 10">
    <name type="scientific">Stentor coeruleus</name>
    <dbReference type="NCBI Taxonomy" id="5963"/>
    <lineage>
        <taxon>Eukaryota</taxon>
        <taxon>Sar</taxon>
        <taxon>Alveolata</taxon>
        <taxon>Ciliophora</taxon>
        <taxon>Postciliodesmatophora</taxon>
        <taxon>Heterotrichea</taxon>
        <taxon>Heterotrichida</taxon>
        <taxon>Stentoridae</taxon>
        <taxon>Stentor</taxon>
    </lineage>
</organism>
<evidence type="ECO:0000256" key="5">
    <source>
        <dbReference type="ARBA" id="ARBA00022833"/>
    </source>
</evidence>
<accession>A0A1R2C0I3</accession>
<reference evidence="9 10" key="1">
    <citation type="submission" date="2016-11" db="EMBL/GenBank/DDBJ databases">
        <title>The macronuclear genome of Stentor coeruleus: a giant cell with tiny introns.</title>
        <authorList>
            <person name="Slabodnick M."/>
            <person name="Ruby J.G."/>
            <person name="Reiff S.B."/>
            <person name="Swart E.C."/>
            <person name="Gosai S."/>
            <person name="Prabakaran S."/>
            <person name="Witkowska E."/>
            <person name="Larue G.E."/>
            <person name="Fisher S."/>
            <person name="Freeman R.M."/>
            <person name="Gunawardena J."/>
            <person name="Chu W."/>
            <person name="Stover N.A."/>
            <person name="Gregory B.D."/>
            <person name="Nowacki M."/>
            <person name="Derisi J."/>
            <person name="Roy S.W."/>
            <person name="Marshall W.F."/>
            <person name="Sood P."/>
        </authorList>
    </citation>
    <scope>NUCLEOTIDE SEQUENCE [LARGE SCALE GENOMIC DNA]</scope>
    <source>
        <strain evidence="9">WM001</strain>
    </source>
</reference>
<sequence>MNSKIEFEGERGLLPSPVIISLISFPRKKKYPTCSMCSLVFSKESDLKRHLNDDQWRLHQESKYKDCLKCEECCLFFTSTKGFMQHHGKVHVTKYKYSKCPVCEKKFRNKYAVKFHIKQVHEKSTREKCPECGKDFYNKYLIPQHLEKCKRLNPEDIILI</sequence>
<dbReference type="AlphaFoldDB" id="A0A1R2C0I3"/>
<dbReference type="InterPro" id="IPR036236">
    <property type="entry name" value="Znf_C2H2_sf"/>
</dbReference>
<dbReference type="Proteomes" id="UP000187209">
    <property type="component" value="Unassembled WGS sequence"/>
</dbReference>
<keyword evidence="10" id="KW-1185">Reference proteome</keyword>
<evidence type="ECO:0000256" key="6">
    <source>
        <dbReference type="ARBA" id="ARBA00023242"/>
    </source>
</evidence>
<dbReference type="GO" id="GO:0008270">
    <property type="term" value="F:zinc ion binding"/>
    <property type="evidence" value="ECO:0007669"/>
    <property type="project" value="UniProtKB-KW"/>
</dbReference>
<dbReference type="SMART" id="SM00355">
    <property type="entry name" value="ZnF_C2H2"/>
    <property type="match status" value="4"/>
</dbReference>
<dbReference type="Gene3D" id="3.30.160.60">
    <property type="entry name" value="Classic Zinc Finger"/>
    <property type="match status" value="2"/>
</dbReference>
<keyword evidence="4 7" id="KW-0863">Zinc-finger</keyword>
<dbReference type="EMBL" id="MPUH01000338">
    <property type="protein sequence ID" value="OMJ82511.1"/>
    <property type="molecule type" value="Genomic_DNA"/>
</dbReference>
<keyword evidence="5" id="KW-0862">Zinc</keyword>
<keyword evidence="3" id="KW-0677">Repeat</keyword>
<evidence type="ECO:0000256" key="1">
    <source>
        <dbReference type="ARBA" id="ARBA00004123"/>
    </source>
</evidence>